<evidence type="ECO:0000313" key="1">
    <source>
        <dbReference type="EMBL" id="SVB56206.1"/>
    </source>
</evidence>
<proteinExistence type="predicted"/>
<dbReference type="AlphaFoldDB" id="A0A382EZN8"/>
<name>A0A382EZN8_9ZZZZ</name>
<sequence>HNTTLVLVTHDVSAAKRCIRVIELSAGKIINFPAG</sequence>
<dbReference type="EMBL" id="UINC01047217">
    <property type="protein sequence ID" value="SVB56206.1"/>
    <property type="molecule type" value="Genomic_DNA"/>
</dbReference>
<reference evidence="1" key="1">
    <citation type="submission" date="2018-05" db="EMBL/GenBank/DDBJ databases">
        <authorList>
            <person name="Lanie J.A."/>
            <person name="Ng W.-L."/>
            <person name="Kazmierczak K.M."/>
            <person name="Andrzejewski T.M."/>
            <person name="Davidsen T.M."/>
            <person name="Wayne K.J."/>
            <person name="Tettelin H."/>
            <person name="Glass J.I."/>
            <person name="Rusch D."/>
            <person name="Podicherti R."/>
            <person name="Tsui H.-C.T."/>
            <person name="Winkler M.E."/>
        </authorList>
    </citation>
    <scope>NUCLEOTIDE SEQUENCE</scope>
</reference>
<organism evidence="1">
    <name type="scientific">marine metagenome</name>
    <dbReference type="NCBI Taxonomy" id="408172"/>
    <lineage>
        <taxon>unclassified sequences</taxon>
        <taxon>metagenomes</taxon>
        <taxon>ecological metagenomes</taxon>
    </lineage>
</organism>
<gene>
    <name evidence="1" type="ORF">METZ01_LOCUS209060</name>
</gene>
<protein>
    <recommendedName>
        <fullName evidence="2">ABC transporter ATP-binding protein</fullName>
    </recommendedName>
</protein>
<accession>A0A382EZN8</accession>
<evidence type="ECO:0008006" key="2">
    <source>
        <dbReference type="Google" id="ProtNLM"/>
    </source>
</evidence>
<feature type="non-terminal residue" evidence="1">
    <location>
        <position position="1"/>
    </location>
</feature>